<keyword evidence="2" id="KW-1185">Reference proteome</keyword>
<sequence length="86" mass="10069">MAKLKKSKLYKLQKKTVADSERVLLAVAQKPDGRRNWIVSDQDIAEEDQREEDGDIGEEEDEMADFIVDEEEVDEPTRTRLAWFRD</sequence>
<name>A0ACB9JH81_9ASTR</name>
<evidence type="ECO:0000313" key="1">
    <source>
        <dbReference type="EMBL" id="KAI3819697.1"/>
    </source>
</evidence>
<protein>
    <submittedName>
        <fullName evidence="1">Uncharacterized protein</fullName>
    </submittedName>
</protein>
<proteinExistence type="predicted"/>
<organism evidence="1 2">
    <name type="scientific">Smallanthus sonchifolius</name>
    <dbReference type="NCBI Taxonomy" id="185202"/>
    <lineage>
        <taxon>Eukaryota</taxon>
        <taxon>Viridiplantae</taxon>
        <taxon>Streptophyta</taxon>
        <taxon>Embryophyta</taxon>
        <taxon>Tracheophyta</taxon>
        <taxon>Spermatophyta</taxon>
        <taxon>Magnoliopsida</taxon>
        <taxon>eudicotyledons</taxon>
        <taxon>Gunneridae</taxon>
        <taxon>Pentapetalae</taxon>
        <taxon>asterids</taxon>
        <taxon>campanulids</taxon>
        <taxon>Asterales</taxon>
        <taxon>Asteraceae</taxon>
        <taxon>Asteroideae</taxon>
        <taxon>Heliantheae alliance</taxon>
        <taxon>Millerieae</taxon>
        <taxon>Smallanthus</taxon>
    </lineage>
</organism>
<dbReference type="Proteomes" id="UP001056120">
    <property type="component" value="Linkage Group LG04"/>
</dbReference>
<gene>
    <name evidence="1" type="ORF">L1987_13545</name>
</gene>
<reference evidence="1 2" key="2">
    <citation type="journal article" date="2022" name="Mol. Ecol. Resour.">
        <title>The genomes of chicory, endive, great burdock and yacon provide insights into Asteraceae paleo-polyploidization history and plant inulin production.</title>
        <authorList>
            <person name="Fan W."/>
            <person name="Wang S."/>
            <person name="Wang H."/>
            <person name="Wang A."/>
            <person name="Jiang F."/>
            <person name="Liu H."/>
            <person name="Zhao H."/>
            <person name="Xu D."/>
            <person name="Zhang Y."/>
        </authorList>
    </citation>
    <scope>NUCLEOTIDE SEQUENCE [LARGE SCALE GENOMIC DNA]</scope>
    <source>
        <strain evidence="2">cv. Yunnan</strain>
        <tissue evidence="1">Leaves</tissue>
    </source>
</reference>
<accession>A0ACB9JH81</accession>
<reference evidence="2" key="1">
    <citation type="journal article" date="2022" name="Mol. Ecol. Resour.">
        <title>The genomes of chicory, endive, great burdock and yacon provide insights into Asteraceae palaeo-polyploidization history and plant inulin production.</title>
        <authorList>
            <person name="Fan W."/>
            <person name="Wang S."/>
            <person name="Wang H."/>
            <person name="Wang A."/>
            <person name="Jiang F."/>
            <person name="Liu H."/>
            <person name="Zhao H."/>
            <person name="Xu D."/>
            <person name="Zhang Y."/>
        </authorList>
    </citation>
    <scope>NUCLEOTIDE SEQUENCE [LARGE SCALE GENOMIC DNA]</scope>
    <source>
        <strain evidence="2">cv. Yunnan</strain>
    </source>
</reference>
<evidence type="ECO:0000313" key="2">
    <source>
        <dbReference type="Proteomes" id="UP001056120"/>
    </source>
</evidence>
<comment type="caution">
    <text evidence="1">The sequence shown here is derived from an EMBL/GenBank/DDBJ whole genome shotgun (WGS) entry which is preliminary data.</text>
</comment>
<dbReference type="EMBL" id="CM042021">
    <property type="protein sequence ID" value="KAI3819697.1"/>
    <property type="molecule type" value="Genomic_DNA"/>
</dbReference>